<dbReference type="PANTHER" id="PTHR23035:SF1">
    <property type="entry name" value="CILIA- AND FLAGELLA-ASSOCIATED PROTEIN 97"/>
    <property type="match status" value="1"/>
</dbReference>
<dbReference type="InterPro" id="IPR029488">
    <property type="entry name" value="Hmw/CFAP97"/>
</dbReference>
<evidence type="ECO:0000313" key="4">
    <source>
        <dbReference type="Proteomes" id="UP000747399"/>
    </source>
</evidence>
<protein>
    <submittedName>
        <fullName evidence="3">Uncharacterized protein</fullName>
    </submittedName>
</protein>
<reference evidence="3" key="1">
    <citation type="journal article" date="2021" name="Proc. Natl. Acad. Sci. U.S.A.">
        <title>Three genomes in the algal genus Volvox reveal the fate of a haploid sex-determining region after a transition to homothallism.</title>
        <authorList>
            <person name="Yamamoto K."/>
            <person name="Hamaji T."/>
            <person name="Kawai-Toyooka H."/>
            <person name="Matsuzaki R."/>
            <person name="Takahashi F."/>
            <person name="Nishimura Y."/>
            <person name="Kawachi M."/>
            <person name="Noguchi H."/>
            <person name="Minakuchi Y."/>
            <person name="Umen J.G."/>
            <person name="Toyoda A."/>
            <person name="Nozaki H."/>
        </authorList>
    </citation>
    <scope>NUCLEOTIDE SEQUENCE</scope>
    <source>
        <strain evidence="3">NIES-3780</strain>
    </source>
</reference>
<gene>
    <name evidence="3" type="ORF">Vafri_21070</name>
</gene>
<name>A0A8J4BV21_9CHLO</name>
<feature type="compositionally biased region" description="Low complexity" evidence="2">
    <location>
        <begin position="243"/>
        <end position="254"/>
    </location>
</feature>
<feature type="compositionally biased region" description="Low complexity" evidence="2">
    <location>
        <begin position="206"/>
        <end position="223"/>
    </location>
</feature>
<keyword evidence="4" id="KW-1185">Reference proteome</keyword>
<dbReference type="PANTHER" id="PTHR23035">
    <property type="entry name" value="CILIA- AND FLAGELLA-ASSOCIATED PROTEIN 97-RELATED"/>
    <property type="match status" value="1"/>
</dbReference>
<evidence type="ECO:0000313" key="3">
    <source>
        <dbReference type="EMBL" id="GIL67793.1"/>
    </source>
</evidence>
<feature type="compositionally biased region" description="Acidic residues" evidence="2">
    <location>
        <begin position="51"/>
        <end position="65"/>
    </location>
</feature>
<dbReference type="EMBL" id="BNCO01000104">
    <property type="protein sequence ID" value="GIL67793.1"/>
    <property type="molecule type" value="Genomic_DNA"/>
</dbReference>
<dbReference type="AlphaFoldDB" id="A0A8J4BV21"/>
<proteinExistence type="inferred from homology"/>
<dbReference type="InterPro" id="IPR038791">
    <property type="entry name" value="Cfap97/Hemingway"/>
</dbReference>
<dbReference type="Pfam" id="PF13879">
    <property type="entry name" value="Hmw_CFAP97"/>
    <property type="match status" value="1"/>
</dbReference>
<feature type="compositionally biased region" description="Low complexity" evidence="2">
    <location>
        <begin position="160"/>
        <end position="198"/>
    </location>
</feature>
<feature type="region of interest" description="Disordered" evidence="2">
    <location>
        <begin position="434"/>
        <end position="530"/>
    </location>
</feature>
<organism evidence="3 4">
    <name type="scientific">Volvox africanus</name>
    <dbReference type="NCBI Taxonomy" id="51714"/>
    <lineage>
        <taxon>Eukaryota</taxon>
        <taxon>Viridiplantae</taxon>
        <taxon>Chlorophyta</taxon>
        <taxon>core chlorophytes</taxon>
        <taxon>Chlorophyceae</taxon>
        <taxon>CS clade</taxon>
        <taxon>Chlamydomonadales</taxon>
        <taxon>Volvocaceae</taxon>
        <taxon>Volvox</taxon>
    </lineage>
</organism>
<feature type="compositionally biased region" description="Acidic residues" evidence="2">
    <location>
        <begin position="1"/>
        <end position="16"/>
    </location>
</feature>
<accession>A0A8J4BV21</accession>
<evidence type="ECO:0000256" key="2">
    <source>
        <dbReference type="SAM" id="MobiDB-lite"/>
    </source>
</evidence>
<feature type="region of interest" description="Disordered" evidence="2">
    <location>
        <begin position="1"/>
        <end position="282"/>
    </location>
</feature>
<comment type="caution">
    <text evidence="3">The sequence shown here is derived from an EMBL/GenBank/DDBJ whole genome shotgun (WGS) entry which is preliminary data.</text>
</comment>
<comment type="similarity">
    <text evidence="1">Belongs to the CFAP97 family.</text>
</comment>
<sequence>MSSDLDDELGGEEEEVIAAPDDTYADDDFDGARGDAAADDEPTQAQTSYAADDEYKDDLEPELEPEPSRKAATVLDEEPSYQDDFERSMAPGLSKMPDEEEDRDATSAAIDESADNSVIGGAARAPGSAVLAKSTSGASRSSSRPGSATAAAPPKPSPAAKPSAAATAPKPTAAPKPAAAAATKNAAVAPKPAAAPAAKPLPVPLKPAVSKPAAPVPKAAVPAAPKPAVPRAAAPAPKPAAPKQPAAPVVAAKPSVPPRNMVPVAPAPAQPAPTGVGSSGQKVKLTFTGPPNTQRAAPTVKPDYSHSNYEVNKINSDNVKLCNRLVEISRAPPNPAYNNALSVGSAVVTGKLAPANVAAATVNRHRKEDKIAQENLALYKRLQAVKPSPSVNRDVLNKEFVKTQAYGENARKVKAPSTQNTSISGAAAGANATKLASSGATRQPPPGSAEEVYSRPSGSGSAGNGSRGAPDGRISNGGAAAADLSTVMEGPEGEVSDGVYAAAAAAEPNLEPEYSMDPEFDQAPSQSFAA</sequence>
<dbReference type="Proteomes" id="UP000747399">
    <property type="component" value="Unassembled WGS sequence"/>
</dbReference>
<feature type="compositionally biased region" description="Low complexity" evidence="2">
    <location>
        <begin position="134"/>
        <end position="152"/>
    </location>
</feature>
<evidence type="ECO:0000256" key="1">
    <source>
        <dbReference type="ARBA" id="ARBA00008315"/>
    </source>
</evidence>